<accession>A0A1D2QS81</accession>
<feature type="region of interest" description="Disordered" evidence="10">
    <location>
        <begin position="402"/>
        <end position="439"/>
    </location>
</feature>
<dbReference type="InterPro" id="IPR034151">
    <property type="entry name" value="TOPRIM_DnaG_bac"/>
</dbReference>
<dbReference type="SMART" id="SM00400">
    <property type="entry name" value="ZnF_CHCC"/>
    <property type="match status" value="1"/>
</dbReference>
<evidence type="ECO:0000256" key="2">
    <source>
        <dbReference type="ARBA" id="ARBA00022515"/>
    </source>
</evidence>
<keyword evidence="9" id="KW-0804">Transcription</keyword>
<dbReference type="GO" id="GO:1990077">
    <property type="term" value="C:primosome complex"/>
    <property type="evidence" value="ECO:0007669"/>
    <property type="project" value="UniProtKB-KW"/>
</dbReference>
<keyword evidence="8" id="KW-0862">Zinc</keyword>
<keyword evidence="6" id="KW-0479">Metal-binding</keyword>
<dbReference type="InterPro" id="IPR036977">
    <property type="entry name" value="DNA_primase_Znf_CHC2"/>
</dbReference>
<dbReference type="SUPFAM" id="SSF56731">
    <property type="entry name" value="DNA primase core"/>
    <property type="match status" value="1"/>
</dbReference>
<dbReference type="Pfam" id="PF08275">
    <property type="entry name" value="DNAG_N"/>
    <property type="match status" value="1"/>
</dbReference>
<dbReference type="InterPro" id="IPR050219">
    <property type="entry name" value="DnaG_primase"/>
</dbReference>
<dbReference type="PANTHER" id="PTHR30313">
    <property type="entry name" value="DNA PRIMASE"/>
    <property type="match status" value="1"/>
</dbReference>
<evidence type="ECO:0000256" key="3">
    <source>
        <dbReference type="ARBA" id="ARBA00022679"/>
    </source>
</evidence>
<keyword evidence="2" id="KW-0639">Primosome</keyword>
<evidence type="ECO:0000313" key="13">
    <source>
        <dbReference type="Proteomes" id="UP000242502"/>
    </source>
</evidence>
<dbReference type="InterPro" id="IPR037068">
    <property type="entry name" value="DNA_primase_core_N_sf"/>
</dbReference>
<sequence>MARIPNDQIELIKQEVSLLRLAESQGYKLKKQGKDYAVCCPFHEDKTPSCMISPQSNLFNCFGCGTGGSVIDWVMQTQGVGFRHAVEILRDGNPSLAANTKLIKQTTVPKLEAPITENAEDQQVLKQVIDYYHQTLKQSLEALDYLAKRGLDDLELIDHFKLGYANRTLGLRLPQKNRKVGKQLREQLKRIGLYRDTGREHFNGSMVFPIINEQGIVSEVYGRKLLDNLRKGTPKHTYLPGEHLGVFNSQGLLNTDEVILCESIIDALTFWRWGFRHVTASYGTNGFTDEMLHALISNKVKRVLIAYDRDEAGNTAAEKLAPVLQQNGMDAFRILLPKNRDVNEYALQVQPAQKTLALVIRKAEWLGSPSCASMRPGHTVRPEHNGKPPERQLEFTAIQTATIESEVTENNSKPITPEKTVSNESIPAPESNSIDQSASPLPSLAADLAVEKNETEILITLGGESPRPASASHKAIPGQNRVYRVRGLDKNTSVDQLKIQLLVRKGDVFHMDKLDLYSSKQRQVFINQACVELGVKDEVVKKDLGQVLLALEEQQAQQQEASDDNHTIEMNSEERKAAMELLQDENLLDRVLSDFRCAGVVGEETNKLAGYLSCVSRKLDKPLAVIIQSSSAAGKSSLMDSILALMPEEERVQYSAMTGQSLFYMGETNLKNKILAISEEEGASNASYALKLLQSEGEVTIASTGKDDSTGNLVTKEYTVQGPVMLFLTTTAIDIDEELMNRCLVLSVNESREQTQAIHAAQRQKRTLQGLRNKLEKERVISLHRNAQRLLKPLQVINPYADQLTFLDDKTRTRRDHEKYLTLIDSMALLHQYQREIKTVSYAGEAVEYIEVELSDIETANRLAHDILGRTLDELPPQTRKLLKQIQQLVQIECEAQKIEQNQFRFSRKSLRQQMGWTYDQLRVHLERLVNMEYVLVHRGGRGQSFEYELLYDGNSDADQHHAMGLLNMTDLKKTKNKPTTKSLGGKTANVGVPLVGHWGTVDDDEKTLQAMSIKASQESLGSVEKCTSKAV</sequence>
<comment type="caution">
    <text evidence="12">The sequence shown here is derived from an EMBL/GenBank/DDBJ whole genome shotgun (WGS) entry which is preliminary data.</text>
</comment>
<dbReference type="GO" id="GO:0008270">
    <property type="term" value="F:zinc ion binding"/>
    <property type="evidence" value="ECO:0007669"/>
    <property type="project" value="UniProtKB-KW"/>
</dbReference>
<dbReference type="Pfam" id="PF13155">
    <property type="entry name" value="Toprim_2"/>
    <property type="match status" value="1"/>
</dbReference>
<keyword evidence="4" id="KW-0548">Nucleotidyltransferase</keyword>
<protein>
    <submittedName>
        <fullName evidence="12">DNA primase</fullName>
    </submittedName>
</protein>
<dbReference type="PROSITE" id="PS50880">
    <property type="entry name" value="TOPRIM"/>
    <property type="match status" value="1"/>
</dbReference>
<keyword evidence="5" id="KW-0235">DNA replication</keyword>
<dbReference type="AlphaFoldDB" id="A0A1D2QS81"/>
<evidence type="ECO:0000256" key="8">
    <source>
        <dbReference type="ARBA" id="ARBA00022833"/>
    </source>
</evidence>
<evidence type="ECO:0000256" key="9">
    <source>
        <dbReference type="ARBA" id="ARBA00023163"/>
    </source>
</evidence>
<dbReference type="GO" id="GO:0000428">
    <property type="term" value="C:DNA-directed RNA polymerase complex"/>
    <property type="evidence" value="ECO:0007669"/>
    <property type="project" value="UniProtKB-KW"/>
</dbReference>
<dbReference type="Gene3D" id="3.90.580.10">
    <property type="entry name" value="Zinc finger, CHC2-type domain"/>
    <property type="match status" value="1"/>
</dbReference>
<evidence type="ECO:0000259" key="11">
    <source>
        <dbReference type="PROSITE" id="PS50880"/>
    </source>
</evidence>
<dbReference type="STRING" id="62101.AB835_03635"/>
<gene>
    <name evidence="12" type="ORF">AB835_03635</name>
</gene>
<dbReference type="Gene3D" id="3.90.980.10">
    <property type="entry name" value="DNA primase, catalytic core, N-terminal domain"/>
    <property type="match status" value="1"/>
</dbReference>
<dbReference type="PANTHER" id="PTHR30313:SF2">
    <property type="entry name" value="DNA PRIMASE"/>
    <property type="match status" value="1"/>
</dbReference>
<dbReference type="InterPro" id="IPR013264">
    <property type="entry name" value="DNAG_N"/>
</dbReference>
<dbReference type="GO" id="GO:0003899">
    <property type="term" value="F:DNA-directed RNA polymerase activity"/>
    <property type="evidence" value="ECO:0007669"/>
    <property type="project" value="InterPro"/>
</dbReference>
<dbReference type="InterPro" id="IPR002694">
    <property type="entry name" value="Znf_CHC2"/>
</dbReference>
<keyword evidence="3" id="KW-0808">Transferase</keyword>
<keyword evidence="1" id="KW-0240">DNA-directed RNA polymerase</keyword>
<name>A0A1D2QS81_9GAMM</name>
<organism evidence="12 13">
    <name type="scientific">Candidatus Endobugula sertula</name>
    <name type="common">Bugula neritina bacterial symbiont</name>
    <dbReference type="NCBI Taxonomy" id="62101"/>
    <lineage>
        <taxon>Bacteria</taxon>
        <taxon>Pseudomonadati</taxon>
        <taxon>Pseudomonadota</taxon>
        <taxon>Gammaproteobacteria</taxon>
        <taxon>Cellvibrionales</taxon>
        <taxon>Cellvibrionaceae</taxon>
        <taxon>Candidatus Endobugula</taxon>
    </lineage>
</organism>
<dbReference type="SMART" id="SM00493">
    <property type="entry name" value="TOPRIM"/>
    <property type="match status" value="1"/>
</dbReference>
<evidence type="ECO:0000256" key="5">
    <source>
        <dbReference type="ARBA" id="ARBA00022705"/>
    </source>
</evidence>
<keyword evidence="7" id="KW-0863">Zinc-finger</keyword>
<proteinExistence type="predicted"/>
<dbReference type="GO" id="GO:0006269">
    <property type="term" value="P:DNA replication, synthesis of primer"/>
    <property type="evidence" value="ECO:0007669"/>
    <property type="project" value="UniProtKB-KW"/>
</dbReference>
<feature type="compositionally biased region" description="Polar residues" evidence="10">
    <location>
        <begin position="402"/>
        <end position="436"/>
    </location>
</feature>
<dbReference type="Proteomes" id="UP000242502">
    <property type="component" value="Unassembled WGS sequence"/>
</dbReference>
<dbReference type="GO" id="GO:0005737">
    <property type="term" value="C:cytoplasm"/>
    <property type="evidence" value="ECO:0007669"/>
    <property type="project" value="TreeGrafter"/>
</dbReference>
<dbReference type="SUPFAM" id="SSF57783">
    <property type="entry name" value="Zinc beta-ribbon"/>
    <property type="match status" value="1"/>
</dbReference>
<evidence type="ECO:0000256" key="4">
    <source>
        <dbReference type="ARBA" id="ARBA00022695"/>
    </source>
</evidence>
<dbReference type="InterPro" id="IPR006171">
    <property type="entry name" value="TOPRIM_dom"/>
</dbReference>
<evidence type="ECO:0000256" key="6">
    <source>
        <dbReference type="ARBA" id="ARBA00022723"/>
    </source>
</evidence>
<dbReference type="EMBL" id="MDLC01000009">
    <property type="protein sequence ID" value="ODS24403.1"/>
    <property type="molecule type" value="Genomic_DNA"/>
</dbReference>
<dbReference type="Pfam" id="PF01807">
    <property type="entry name" value="Zn_ribbon_DnaG"/>
    <property type="match status" value="1"/>
</dbReference>
<feature type="domain" description="Toprim" evidence="11">
    <location>
        <begin position="256"/>
        <end position="339"/>
    </location>
</feature>
<reference evidence="12 13" key="1">
    <citation type="journal article" date="2016" name="Appl. Environ. Microbiol.">
        <title>Lack of Overt Genome Reduction in the Bryostatin-Producing Bryozoan Symbiont "Candidatus Endobugula sertula".</title>
        <authorList>
            <person name="Miller I.J."/>
            <person name="Vanee N."/>
            <person name="Fong S.S."/>
            <person name="Lim-Fong G.E."/>
            <person name="Kwan J.C."/>
        </authorList>
    </citation>
    <scope>NUCLEOTIDE SEQUENCE [LARGE SCALE GENOMIC DNA]</scope>
    <source>
        <strain evidence="12">AB1-4</strain>
    </source>
</reference>
<dbReference type="Gene3D" id="3.40.1360.10">
    <property type="match status" value="1"/>
</dbReference>
<dbReference type="CDD" id="cd03364">
    <property type="entry name" value="TOPRIM_DnaG_primases"/>
    <property type="match status" value="1"/>
</dbReference>
<dbReference type="GO" id="GO:0003677">
    <property type="term" value="F:DNA binding"/>
    <property type="evidence" value="ECO:0007669"/>
    <property type="project" value="InterPro"/>
</dbReference>
<evidence type="ECO:0000256" key="1">
    <source>
        <dbReference type="ARBA" id="ARBA00022478"/>
    </source>
</evidence>
<evidence type="ECO:0000256" key="10">
    <source>
        <dbReference type="SAM" id="MobiDB-lite"/>
    </source>
</evidence>
<evidence type="ECO:0000256" key="7">
    <source>
        <dbReference type="ARBA" id="ARBA00022771"/>
    </source>
</evidence>
<evidence type="ECO:0000313" key="12">
    <source>
        <dbReference type="EMBL" id="ODS24403.1"/>
    </source>
</evidence>